<comment type="caution">
    <text evidence="9">The sequence shown here is derived from an EMBL/GenBank/DDBJ whole genome shotgun (WGS) entry which is preliminary data.</text>
</comment>
<evidence type="ECO:0000256" key="1">
    <source>
        <dbReference type="ARBA" id="ARBA00000085"/>
    </source>
</evidence>
<dbReference type="InterPro" id="IPR036097">
    <property type="entry name" value="HisK_dim/P_sf"/>
</dbReference>
<name>A0A9D1SWG2_9FIRM</name>
<feature type="transmembrane region" description="Helical" evidence="7">
    <location>
        <begin position="149"/>
        <end position="174"/>
    </location>
</feature>
<evidence type="ECO:0000313" key="10">
    <source>
        <dbReference type="Proteomes" id="UP000886857"/>
    </source>
</evidence>
<dbReference type="Proteomes" id="UP000886857">
    <property type="component" value="Unassembled WGS sequence"/>
</dbReference>
<gene>
    <name evidence="9" type="ORF">IAC73_04565</name>
</gene>
<feature type="region of interest" description="Disordered" evidence="6">
    <location>
        <begin position="413"/>
        <end position="441"/>
    </location>
</feature>
<dbReference type="SMART" id="SM00387">
    <property type="entry name" value="HATPase_c"/>
    <property type="match status" value="1"/>
</dbReference>
<dbReference type="InterPro" id="IPR005467">
    <property type="entry name" value="His_kinase_dom"/>
</dbReference>
<evidence type="ECO:0000256" key="3">
    <source>
        <dbReference type="ARBA" id="ARBA00022553"/>
    </source>
</evidence>
<dbReference type="SMART" id="SM00388">
    <property type="entry name" value="HisKA"/>
    <property type="match status" value="1"/>
</dbReference>
<keyword evidence="5" id="KW-0902">Two-component regulatory system</keyword>
<dbReference type="SUPFAM" id="SSF47384">
    <property type="entry name" value="Homodimeric domain of signal transducing histidine kinase"/>
    <property type="match status" value="1"/>
</dbReference>
<evidence type="ECO:0000256" key="5">
    <source>
        <dbReference type="ARBA" id="ARBA00023012"/>
    </source>
</evidence>
<dbReference type="InterPro" id="IPR036890">
    <property type="entry name" value="HATPase_C_sf"/>
</dbReference>
<evidence type="ECO:0000313" key="9">
    <source>
        <dbReference type="EMBL" id="HIU99093.1"/>
    </source>
</evidence>
<dbReference type="GO" id="GO:0000155">
    <property type="term" value="F:phosphorelay sensor kinase activity"/>
    <property type="evidence" value="ECO:0007669"/>
    <property type="project" value="InterPro"/>
</dbReference>
<dbReference type="CDD" id="cd00075">
    <property type="entry name" value="HATPase"/>
    <property type="match status" value="1"/>
</dbReference>
<dbReference type="InterPro" id="IPR003594">
    <property type="entry name" value="HATPase_dom"/>
</dbReference>
<evidence type="ECO:0000256" key="7">
    <source>
        <dbReference type="SAM" id="Phobius"/>
    </source>
</evidence>
<dbReference type="EC" id="2.7.13.3" evidence="2"/>
<dbReference type="InterPro" id="IPR004358">
    <property type="entry name" value="Sig_transdc_His_kin-like_C"/>
</dbReference>
<dbReference type="CDD" id="cd00082">
    <property type="entry name" value="HisKA"/>
    <property type="match status" value="1"/>
</dbReference>
<dbReference type="PANTHER" id="PTHR43547">
    <property type="entry name" value="TWO-COMPONENT HISTIDINE KINASE"/>
    <property type="match status" value="1"/>
</dbReference>
<keyword evidence="3" id="KW-0597">Phosphoprotein</keyword>
<sequence>MNKALQELRKKFTISTTLLAAAILFVLFGLFVGVIFVSMTATAYGTLDSVIDDFGGPADDIMGRRCFAFVYSPETGNANVPAVYIEEFAAYGETLSREIAEAAVATKEGKFTCGEMSFIVTSRTVSRDGVGASYTIYAVMDTTPDSRTLASVGMLSALIYLAAVAVTGLAAYLFSSRALAPVGEAFRKQRDLIANASHELKTPLTVISTNLSVMKSEPDSTVAENARWMDAIDAQIQRMNSLIVSMLQLSKMEHDSLPMVEVDFSEIAEGACLAFDAVCFEKGLTFESRISPDIRVMGDRDALDRLITGLLDNATKYCSGENRIGLDLTSDGKHAVLAVMNTGEAVSEEDAKHIFERFYRTDGARANRDGNSFGLGLAIAQATVAMHGGDIKCHGLAGKGTVFVVRIPLAKPDRKSRRRVRGDAPAALTGKVPGEDEDTAD</sequence>
<dbReference type="Pfam" id="PF02518">
    <property type="entry name" value="HATPase_c"/>
    <property type="match status" value="1"/>
</dbReference>
<dbReference type="InterPro" id="IPR003661">
    <property type="entry name" value="HisK_dim/P_dom"/>
</dbReference>
<evidence type="ECO:0000256" key="4">
    <source>
        <dbReference type="ARBA" id="ARBA00022777"/>
    </source>
</evidence>
<dbReference type="Gene3D" id="1.10.287.130">
    <property type="match status" value="1"/>
</dbReference>
<reference evidence="9" key="2">
    <citation type="journal article" date="2021" name="PeerJ">
        <title>Extensive microbial diversity within the chicken gut microbiome revealed by metagenomics and culture.</title>
        <authorList>
            <person name="Gilroy R."/>
            <person name="Ravi A."/>
            <person name="Getino M."/>
            <person name="Pursley I."/>
            <person name="Horton D.L."/>
            <person name="Alikhan N.F."/>
            <person name="Baker D."/>
            <person name="Gharbi K."/>
            <person name="Hall N."/>
            <person name="Watson M."/>
            <person name="Adriaenssens E.M."/>
            <person name="Foster-Nyarko E."/>
            <person name="Jarju S."/>
            <person name="Secka A."/>
            <person name="Antonio M."/>
            <person name="Oren A."/>
            <person name="Chaudhuri R.R."/>
            <person name="La Ragione R."/>
            <person name="Hildebrand F."/>
            <person name="Pallen M.J."/>
        </authorList>
    </citation>
    <scope>NUCLEOTIDE SEQUENCE</scope>
    <source>
        <strain evidence="9">10406</strain>
    </source>
</reference>
<evidence type="ECO:0000256" key="2">
    <source>
        <dbReference type="ARBA" id="ARBA00012438"/>
    </source>
</evidence>
<evidence type="ECO:0000259" key="8">
    <source>
        <dbReference type="PROSITE" id="PS50109"/>
    </source>
</evidence>
<dbReference type="PROSITE" id="PS50109">
    <property type="entry name" value="HIS_KIN"/>
    <property type="match status" value="1"/>
</dbReference>
<organism evidence="9 10">
    <name type="scientific">Candidatus Limadaptatus stercoripullorum</name>
    <dbReference type="NCBI Taxonomy" id="2840846"/>
    <lineage>
        <taxon>Bacteria</taxon>
        <taxon>Bacillati</taxon>
        <taxon>Bacillota</taxon>
        <taxon>Clostridia</taxon>
        <taxon>Eubacteriales</taxon>
        <taxon>Candidatus Limadaptatus</taxon>
    </lineage>
</organism>
<keyword evidence="7" id="KW-1133">Transmembrane helix</keyword>
<feature type="domain" description="Histidine kinase" evidence="8">
    <location>
        <begin position="195"/>
        <end position="411"/>
    </location>
</feature>
<keyword evidence="7" id="KW-0812">Transmembrane</keyword>
<feature type="transmembrane region" description="Helical" evidence="7">
    <location>
        <begin position="12"/>
        <end position="37"/>
    </location>
</feature>
<dbReference type="AlphaFoldDB" id="A0A9D1SWG2"/>
<dbReference type="Gene3D" id="3.30.565.10">
    <property type="entry name" value="Histidine kinase-like ATPase, C-terminal domain"/>
    <property type="match status" value="1"/>
</dbReference>
<dbReference type="SUPFAM" id="SSF55874">
    <property type="entry name" value="ATPase domain of HSP90 chaperone/DNA topoisomerase II/histidine kinase"/>
    <property type="match status" value="1"/>
</dbReference>
<evidence type="ECO:0000256" key="6">
    <source>
        <dbReference type="SAM" id="MobiDB-lite"/>
    </source>
</evidence>
<keyword evidence="4 9" id="KW-0418">Kinase</keyword>
<dbReference type="EMBL" id="DVOE01000068">
    <property type="protein sequence ID" value="HIU99093.1"/>
    <property type="molecule type" value="Genomic_DNA"/>
</dbReference>
<keyword evidence="7" id="KW-0472">Membrane</keyword>
<keyword evidence="4 9" id="KW-0808">Transferase</keyword>
<dbReference type="Pfam" id="PF00512">
    <property type="entry name" value="HisKA"/>
    <property type="match status" value="1"/>
</dbReference>
<proteinExistence type="predicted"/>
<dbReference type="PANTHER" id="PTHR43547:SF2">
    <property type="entry name" value="HYBRID SIGNAL TRANSDUCTION HISTIDINE KINASE C"/>
    <property type="match status" value="1"/>
</dbReference>
<comment type="catalytic activity">
    <reaction evidence="1">
        <text>ATP + protein L-histidine = ADP + protein N-phospho-L-histidine.</text>
        <dbReference type="EC" id="2.7.13.3"/>
    </reaction>
</comment>
<protein>
    <recommendedName>
        <fullName evidence="2">histidine kinase</fullName>
        <ecNumber evidence="2">2.7.13.3</ecNumber>
    </recommendedName>
</protein>
<accession>A0A9D1SWG2</accession>
<reference evidence="9" key="1">
    <citation type="submission" date="2020-10" db="EMBL/GenBank/DDBJ databases">
        <authorList>
            <person name="Gilroy R."/>
        </authorList>
    </citation>
    <scope>NUCLEOTIDE SEQUENCE</scope>
    <source>
        <strain evidence="9">10406</strain>
    </source>
</reference>
<dbReference type="PRINTS" id="PR00344">
    <property type="entry name" value="BCTRLSENSOR"/>
</dbReference>